<protein>
    <submittedName>
        <fullName evidence="2">Gypsy/Ty3 retroelement polyprotein</fullName>
    </submittedName>
</protein>
<name>A0A699IJU9_TANCI</name>
<dbReference type="SUPFAM" id="SSF56672">
    <property type="entry name" value="DNA/RNA polymerases"/>
    <property type="match status" value="1"/>
</dbReference>
<gene>
    <name evidence="2" type="ORF">Tci_532968</name>
</gene>
<dbReference type="InterPro" id="IPR043502">
    <property type="entry name" value="DNA/RNA_pol_sf"/>
</dbReference>
<comment type="caution">
    <text evidence="2">The sequence shown here is derived from an EMBL/GenBank/DDBJ whole genome shotgun (WGS) entry which is preliminary data.</text>
</comment>
<dbReference type="AlphaFoldDB" id="A0A699IJU9"/>
<organism evidence="2">
    <name type="scientific">Tanacetum cinerariifolium</name>
    <name type="common">Dalmatian daisy</name>
    <name type="synonym">Chrysanthemum cinerariifolium</name>
    <dbReference type="NCBI Taxonomy" id="118510"/>
    <lineage>
        <taxon>Eukaryota</taxon>
        <taxon>Viridiplantae</taxon>
        <taxon>Streptophyta</taxon>
        <taxon>Embryophyta</taxon>
        <taxon>Tracheophyta</taxon>
        <taxon>Spermatophyta</taxon>
        <taxon>Magnoliopsida</taxon>
        <taxon>eudicotyledons</taxon>
        <taxon>Gunneridae</taxon>
        <taxon>Pentapetalae</taxon>
        <taxon>asterids</taxon>
        <taxon>campanulids</taxon>
        <taxon>Asterales</taxon>
        <taxon>Asteraceae</taxon>
        <taxon>Asteroideae</taxon>
        <taxon>Anthemideae</taxon>
        <taxon>Anthemidinae</taxon>
        <taxon>Tanacetum</taxon>
    </lineage>
</organism>
<reference evidence="2" key="1">
    <citation type="journal article" date="2019" name="Sci. Rep.">
        <title>Draft genome of Tanacetum cinerariifolium, the natural source of mosquito coil.</title>
        <authorList>
            <person name="Yamashiro T."/>
            <person name="Shiraishi A."/>
            <person name="Satake H."/>
            <person name="Nakayama K."/>
        </authorList>
    </citation>
    <scope>NUCLEOTIDE SEQUENCE</scope>
</reference>
<dbReference type="PANTHER" id="PTHR34072:SF52">
    <property type="entry name" value="RIBONUCLEASE H"/>
    <property type="match status" value="1"/>
</dbReference>
<dbReference type="InterPro" id="IPR041577">
    <property type="entry name" value="RT_RNaseH_2"/>
</dbReference>
<evidence type="ECO:0000259" key="1">
    <source>
        <dbReference type="Pfam" id="PF17919"/>
    </source>
</evidence>
<evidence type="ECO:0000313" key="2">
    <source>
        <dbReference type="EMBL" id="GEZ60995.1"/>
    </source>
</evidence>
<dbReference type="PANTHER" id="PTHR34072">
    <property type="entry name" value="ENZYMATIC POLYPROTEIN-RELATED"/>
    <property type="match status" value="1"/>
</dbReference>
<feature type="domain" description="Reverse transcriptase/retrotransposon-derived protein RNase H-like" evidence="1">
    <location>
        <begin position="2"/>
        <end position="60"/>
    </location>
</feature>
<proteinExistence type="predicted"/>
<accession>A0A699IJU9</accession>
<sequence length="82" mass="8947">MLKSPILALPNFDEEFIIKTDASGLGIGAVLQQHGHLIACLSKILAPRHQSVSTYEIELLDVDIQGCLALHRDLLLTSIGRD</sequence>
<dbReference type="EMBL" id="BKCJ010300171">
    <property type="protein sequence ID" value="GEZ60995.1"/>
    <property type="molecule type" value="Genomic_DNA"/>
</dbReference>
<dbReference type="Pfam" id="PF17919">
    <property type="entry name" value="RT_RNaseH_2"/>
    <property type="match status" value="1"/>
</dbReference>